<reference evidence="5 6" key="1">
    <citation type="submission" date="2020-07" db="EMBL/GenBank/DDBJ databases">
        <title>Sequencing the genomes of 1000 actinobacteria strains.</title>
        <authorList>
            <person name="Klenk H.-P."/>
        </authorList>
    </citation>
    <scope>NUCLEOTIDE SEQUENCE [LARGE SCALE GENOMIC DNA]</scope>
    <source>
        <strain evidence="5 6">DSM 100723</strain>
    </source>
</reference>
<sequence length="122" mass="13207">MTQPDPVRPAADESGPAVLGPVVDDQTRCAHWSGPTDVVAIRFACCDTFYPCLSCHAETAVHPARRWPRDAWDTPAVLCGVCRTELTVATYLGLDADAPACPQCGAAFNPGCARHRHHYFEV</sequence>
<dbReference type="GO" id="GO:0008270">
    <property type="term" value="F:zinc ion binding"/>
    <property type="evidence" value="ECO:0007669"/>
    <property type="project" value="UniProtKB-KW"/>
</dbReference>
<evidence type="ECO:0000256" key="1">
    <source>
        <dbReference type="ARBA" id="ARBA00022723"/>
    </source>
</evidence>
<feature type="domain" description="CHY-type" evidence="4">
    <location>
        <begin position="22"/>
        <end position="106"/>
    </location>
</feature>
<dbReference type="RefSeq" id="WP_220483768.1">
    <property type="nucleotide sequence ID" value="NZ_JACGWT010000003.1"/>
</dbReference>
<dbReference type="PROSITE" id="PS51266">
    <property type="entry name" value="ZF_CHY"/>
    <property type="match status" value="1"/>
</dbReference>
<dbReference type="AlphaFoldDB" id="A0A7W3P681"/>
<dbReference type="GO" id="GO:0045041">
    <property type="term" value="P:protein import into mitochondrial intermembrane space"/>
    <property type="evidence" value="ECO:0007669"/>
    <property type="project" value="TreeGrafter"/>
</dbReference>
<keyword evidence="1" id="KW-0479">Metal-binding</keyword>
<dbReference type="EMBL" id="JACGWT010000003">
    <property type="protein sequence ID" value="MBA8794684.1"/>
    <property type="molecule type" value="Genomic_DNA"/>
</dbReference>
<evidence type="ECO:0000313" key="6">
    <source>
        <dbReference type="Proteomes" id="UP000523079"/>
    </source>
</evidence>
<evidence type="ECO:0000256" key="3">
    <source>
        <dbReference type="ARBA" id="ARBA00022833"/>
    </source>
</evidence>
<dbReference type="PIRSF" id="PIRSF017292">
    <property type="entry name" value="UCP017292_Znf_CHY"/>
    <property type="match status" value="1"/>
</dbReference>
<keyword evidence="2" id="KW-0863">Zinc-finger</keyword>
<dbReference type="InterPro" id="IPR008913">
    <property type="entry name" value="Znf_CHY"/>
</dbReference>
<dbReference type="Proteomes" id="UP000523079">
    <property type="component" value="Unassembled WGS sequence"/>
</dbReference>
<keyword evidence="3" id="KW-0862">Zinc</keyword>
<dbReference type="PANTHER" id="PTHR28082:SF1">
    <property type="entry name" value="HELPER OF TIM PROTEIN 13"/>
    <property type="match status" value="1"/>
</dbReference>
<dbReference type="PANTHER" id="PTHR28082">
    <property type="entry name" value="ZINC FINGER PROTEIN"/>
    <property type="match status" value="1"/>
</dbReference>
<proteinExistence type="predicted"/>
<keyword evidence="6" id="KW-1185">Reference proteome</keyword>
<evidence type="ECO:0000256" key="2">
    <source>
        <dbReference type="ARBA" id="ARBA00022771"/>
    </source>
</evidence>
<dbReference type="InterPro" id="IPR037274">
    <property type="entry name" value="Znf_CHY_sf"/>
</dbReference>
<comment type="caution">
    <text evidence="5">The sequence shown here is derived from an EMBL/GenBank/DDBJ whole genome shotgun (WGS) entry which is preliminary data.</text>
</comment>
<name>A0A7W3P681_9ACTN</name>
<dbReference type="SUPFAM" id="SSF161219">
    <property type="entry name" value="CHY zinc finger-like"/>
    <property type="match status" value="1"/>
</dbReference>
<organism evidence="5 6">
    <name type="scientific">Microlunatus kandeliicorticis</name>
    <dbReference type="NCBI Taxonomy" id="1759536"/>
    <lineage>
        <taxon>Bacteria</taxon>
        <taxon>Bacillati</taxon>
        <taxon>Actinomycetota</taxon>
        <taxon>Actinomycetes</taxon>
        <taxon>Propionibacteriales</taxon>
        <taxon>Propionibacteriaceae</taxon>
        <taxon>Microlunatus</taxon>
    </lineage>
</organism>
<gene>
    <name evidence="5" type="ORF">FHX74_002303</name>
</gene>
<accession>A0A7W3P681</accession>
<dbReference type="Pfam" id="PF05495">
    <property type="entry name" value="zf-CHY"/>
    <property type="match status" value="1"/>
</dbReference>
<evidence type="ECO:0000313" key="5">
    <source>
        <dbReference type="EMBL" id="MBA8794684.1"/>
    </source>
</evidence>
<dbReference type="InterPro" id="IPR016694">
    <property type="entry name" value="UCP017292"/>
</dbReference>
<protein>
    <submittedName>
        <fullName evidence="5">Putative CHY-type Zn-finger protein</fullName>
    </submittedName>
</protein>
<evidence type="ECO:0000259" key="4">
    <source>
        <dbReference type="PROSITE" id="PS51266"/>
    </source>
</evidence>
<dbReference type="InterPro" id="IPR052604">
    <property type="entry name" value="Mito_Tim_assembly_helper"/>
</dbReference>